<keyword evidence="3" id="KW-1185">Reference proteome</keyword>
<dbReference type="PANTHER" id="PTHR43586">
    <property type="entry name" value="CYSTEINE DESULFURASE"/>
    <property type="match status" value="1"/>
</dbReference>
<reference evidence="2 3" key="1">
    <citation type="journal article" date="2016" name="PLoS Pathog.">
        <title>Biosynthesis of antibiotic leucinostatins in bio-control fungus Purpureocillium lilacinum and their inhibition on phytophthora revealed by genome mining.</title>
        <authorList>
            <person name="Wang G."/>
            <person name="Liu Z."/>
            <person name="Lin R."/>
            <person name="Li E."/>
            <person name="Mao Z."/>
            <person name="Ling J."/>
            <person name="Yang Y."/>
            <person name="Yin W.B."/>
            <person name="Xie B."/>
        </authorList>
    </citation>
    <scope>NUCLEOTIDE SEQUENCE [LARGE SCALE GENOMIC DNA]</scope>
    <source>
        <strain evidence="2">170</strain>
    </source>
</reference>
<name>A0A179G2R1_METCM</name>
<gene>
    <name evidence="2" type="ORF">VFPPC_03747</name>
</gene>
<dbReference type="Proteomes" id="UP000078397">
    <property type="component" value="Unassembled WGS sequence"/>
</dbReference>
<dbReference type="GeneID" id="28847204"/>
<dbReference type="InterPro" id="IPR015421">
    <property type="entry name" value="PyrdxlP-dep_Trfase_major"/>
</dbReference>
<organism evidence="2 3">
    <name type="scientific">Pochonia chlamydosporia 170</name>
    <dbReference type="NCBI Taxonomy" id="1380566"/>
    <lineage>
        <taxon>Eukaryota</taxon>
        <taxon>Fungi</taxon>
        <taxon>Dikarya</taxon>
        <taxon>Ascomycota</taxon>
        <taxon>Pezizomycotina</taxon>
        <taxon>Sordariomycetes</taxon>
        <taxon>Hypocreomycetidae</taxon>
        <taxon>Hypocreales</taxon>
        <taxon>Clavicipitaceae</taxon>
        <taxon>Pochonia</taxon>
    </lineage>
</organism>
<accession>A0A179G2R1</accession>
<dbReference type="KEGG" id="pchm:VFPPC_03747"/>
<evidence type="ECO:0000313" key="2">
    <source>
        <dbReference type="EMBL" id="OAQ71449.1"/>
    </source>
</evidence>
<dbReference type="SUPFAM" id="SSF53383">
    <property type="entry name" value="PLP-dependent transferases"/>
    <property type="match status" value="1"/>
</dbReference>
<dbReference type="AlphaFoldDB" id="A0A179G2R1"/>
<protein>
    <submittedName>
        <fullName evidence="2">Cysteine desulfurase</fullName>
    </submittedName>
</protein>
<sequence length="402" mass="44839">MDMKRIRSQFPALSQDQIFMDNAAGAQVVKTCIESIHEYFMNMNVQPASPYPLSEQATARLNAGYEAGAEYINASVDEVVFGSATTQLVRNVSTALVVKPGDEIVLSSLDHEAHLAAWVQVAKWKNLKIKWWIPSKNTQTNPKLEADDLISQALVTENTRLVCFTHTSNVLGSITDVSAICKAIKGINPKTLVSVDGVAYAPHAPIDVQAFGVDFYFFSWYKVYGPHMAMAFIKKSAQGELESLGHFFLPKSGAYNLLNLAGGNYELIQSIPPIVTYLRSVGWDWIKQQEGALQEELLRFVRSRPEIQLYGEPRGDRNLRVPVVSFTVLGRTPTEVVQEIYETSKCRPVADKSFYAERLFNNVLGADAKNGVIRCSFLHYNTVEEVRELVKALEAILNKSKI</sequence>
<dbReference type="Gene3D" id="3.90.1150.10">
    <property type="entry name" value="Aspartate Aminotransferase, domain 1"/>
    <property type="match status" value="1"/>
</dbReference>
<dbReference type="Pfam" id="PF00266">
    <property type="entry name" value="Aminotran_5"/>
    <property type="match status" value="1"/>
</dbReference>
<feature type="domain" description="Aminotransferase class V" evidence="1">
    <location>
        <begin position="18"/>
        <end position="389"/>
    </location>
</feature>
<dbReference type="OrthoDB" id="420046at2759"/>
<dbReference type="EMBL" id="LSBJ02000002">
    <property type="protein sequence ID" value="OAQ71449.1"/>
    <property type="molecule type" value="Genomic_DNA"/>
</dbReference>
<evidence type="ECO:0000259" key="1">
    <source>
        <dbReference type="Pfam" id="PF00266"/>
    </source>
</evidence>
<dbReference type="InterPro" id="IPR015422">
    <property type="entry name" value="PyrdxlP-dep_Trfase_small"/>
</dbReference>
<comment type="caution">
    <text evidence="2">The sequence shown here is derived from an EMBL/GenBank/DDBJ whole genome shotgun (WGS) entry which is preliminary data.</text>
</comment>
<dbReference type="InterPro" id="IPR015424">
    <property type="entry name" value="PyrdxlP-dep_Trfase"/>
</dbReference>
<dbReference type="InterPro" id="IPR000192">
    <property type="entry name" value="Aminotrans_V_dom"/>
</dbReference>
<dbReference type="PANTHER" id="PTHR43586:SF21">
    <property type="entry name" value="PYRIDOXAL PHOSPHATE (PLP)-DEPENDENT ASPARTATE AMINOTRANSFERASE SUPERFAMILY"/>
    <property type="match status" value="1"/>
</dbReference>
<dbReference type="RefSeq" id="XP_018147986.1">
    <property type="nucleotide sequence ID" value="XM_018283210.1"/>
</dbReference>
<proteinExistence type="predicted"/>
<evidence type="ECO:0000313" key="3">
    <source>
        <dbReference type="Proteomes" id="UP000078397"/>
    </source>
</evidence>
<dbReference type="STRING" id="1380566.A0A179G2R1"/>
<dbReference type="Gene3D" id="3.40.640.10">
    <property type="entry name" value="Type I PLP-dependent aspartate aminotransferase-like (Major domain)"/>
    <property type="match status" value="1"/>
</dbReference>